<feature type="region of interest" description="Disordered" evidence="1">
    <location>
        <begin position="488"/>
        <end position="586"/>
    </location>
</feature>
<dbReference type="Proteomes" id="UP000887575">
    <property type="component" value="Unassembled WGS sequence"/>
</dbReference>
<dbReference type="WBParaSite" id="MBELARI_LOCUS19393">
    <property type="protein sequence ID" value="MBELARI_LOCUS19393"/>
    <property type="gene ID" value="MBELARI_LOCUS19393"/>
</dbReference>
<accession>A0AAF3EZ15</accession>
<proteinExistence type="predicted"/>
<sequence>MNLDAKRKDHLGGFPFVSGWLREIFGGVRIVMGCAPSLSASNPSTKDPKPDRFAPPPPIPVTIGSGVLRRPISNQCIIFIFGGPGSQKGLVIEELVTKFDFVLINTEDIVFTYLPNKVSNTVESTHEIQDMLRKDAGVLSVDWVLSMVSARLSTSMQQRFIVDIVPSLNSFLKSESFLQGDHTRSMEDFERRHPAMFALELNLCNEEAILQNTVDQGQEKENGKKQLSAELNAFLKGIDEADKGRLERRMDLYHKCSRGFLQYFNFTKRIVRLDLYGMCIPNAVSTVSTMLTDFGFSSSRDEQRVILFSTGSDDRFEDIDLDFYKMRKVTLSHICKERHATLETQMAAVARYVARHPEDDHYALVLDSIARNESKVKRSKVINFMERKVAHLDDFIKERKNRTPFVRVPVSLNAITAPRDVVFLFLEPFPVKLASTISSLLCSTNKSPSNSNVNGQLRVENRVPPTPLFVPQLVVEVIDHDDLGMLPHSASSSYSHQSTSHPTRSRSLESSLPGQFRSVSGRHARRHRSHSHIPPFTVENLQTPKPIGNGVFNFTPQSPSLSVQSPSQASFSNRSKHSHGHHLSVH</sequence>
<feature type="compositionally biased region" description="Basic residues" evidence="1">
    <location>
        <begin position="574"/>
        <end position="586"/>
    </location>
</feature>
<keyword evidence="2" id="KW-1185">Reference proteome</keyword>
<dbReference type="SUPFAM" id="SSF52540">
    <property type="entry name" value="P-loop containing nucleoside triphosphate hydrolases"/>
    <property type="match status" value="1"/>
</dbReference>
<feature type="compositionally biased region" description="Low complexity" evidence="1">
    <location>
        <begin position="488"/>
        <end position="501"/>
    </location>
</feature>
<evidence type="ECO:0000313" key="3">
    <source>
        <dbReference type="WBParaSite" id="MBELARI_LOCUS19393"/>
    </source>
</evidence>
<organism evidence="2 3">
    <name type="scientific">Mesorhabditis belari</name>
    <dbReference type="NCBI Taxonomy" id="2138241"/>
    <lineage>
        <taxon>Eukaryota</taxon>
        <taxon>Metazoa</taxon>
        <taxon>Ecdysozoa</taxon>
        <taxon>Nematoda</taxon>
        <taxon>Chromadorea</taxon>
        <taxon>Rhabditida</taxon>
        <taxon>Rhabditina</taxon>
        <taxon>Rhabditomorpha</taxon>
        <taxon>Rhabditoidea</taxon>
        <taxon>Rhabditidae</taxon>
        <taxon>Mesorhabditinae</taxon>
        <taxon>Mesorhabditis</taxon>
    </lineage>
</organism>
<feature type="compositionally biased region" description="Basic residues" evidence="1">
    <location>
        <begin position="520"/>
        <end position="531"/>
    </location>
</feature>
<dbReference type="AlphaFoldDB" id="A0AAF3EZ15"/>
<reference evidence="3" key="1">
    <citation type="submission" date="2024-02" db="UniProtKB">
        <authorList>
            <consortium name="WormBaseParasite"/>
        </authorList>
    </citation>
    <scope>IDENTIFICATION</scope>
</reference>
<dbReference type="Gene3D" id="3.40.50.300">
    <property type="entry name" value="P-loop containing nucleotide triphosphate hydrolases"/>
    <property type="match status" value="1"/>
</dbReference>
<evidence type="ECO:0000313" key="2">
    <source>
        <dbReference type="Proteomes" id="UP000887575"/>
    </source>
</evidence>
<name>A0AAF3EZ15_9BILA</name>
<feature type="compositionally biased region" description="Low complexity" evidence="1">
    <location>
        <begin position="556"/>
        <end position="572"/>
    </location>
</feature>
<protein>
    <submittedName>
        <fullName evidence="3">BRCT domain-containing protein</fullName>
    </submittedName>
</protein>
<evidence type="ECO:0000256" key="1">
    <source>
        <dbReference type="SAM" id="MobiDB-lite"/>
    </source>
</evidence>
<dbReference type="InterPro" id="IPR027417">
    <property type="entry name" value="P-loop_NTPase"/>
</dbReference>